<evidence type="ECO:0000256" key="3">
    <source>
        <dbReference type="ARBA" id="ARBA00022884"/>
    </source>
</evidence>
<proteinExistence type="predicted"/>
<dbReference type="InterPro" id="IPR000061">
    <property type="entry name" value="Surp"/>
</dbReference>
<keyword evidence="3" id="KW-0694">RNA-binding</keyword>
<evidence type="ECO:0000313" key="10">
    <source>
        <dbReference type="Proteomes" id="UP001210211"/>
    </source>
</evidence>
<feature type="compositionally biased region" description="Polar residues" evidence="7">
    <location>
        <begin position="458"/>
        <end position="471"/>
    </location>
</feature>
<feature type="region of interest" description="Disordered" evidence="7">
    <location>
        <begin position="162"/>
        <end position="186"/>
    </location>
</feature>
<dbReference type="SMART" id="SM00648">
    <property type="entry name" value="SWAP"/>
    <property type="match status" value="2"/>
</dbReference>
<accession>A0AAD6EVC6</accession>
<keyword evidence="6" id="KW-0508">mRNA splicing</keyword>
<feature type="region of interest" description="Disordered" evidence="7">
    <location>
        <begin position="125"/>
        <end position="149"/>
    </location>
</feature>
<feature type="compositionally biased region" description="Basic and acidic residues" evidence="7">
    <location>
        <begin position="708"/>
        <end position="753"/>
    </location>
</feature>
<dbReference type="AlphaFoldDB" id="A0AAD6EVC6"/>
<dbReference type="PROSITE" id="PS50128">
    <property type="entry name" value="SURP"/>
    <property type="match status" value="2"/>
</dbReference>
<feature type="compositionally biased region" description="Basic and acidic residues" evidence="7">
    <location>
        <begin position="293"/>
        <end position="303"/>
    </location>
</feature>
<evidence type="ECO:0000259" key="8">
    <source>
        <dbReference type="PROSITE" id="PS50128"/>
    </source>
</evidence>
<keyword evidence="10" id="KW-1185">Reference proteome</keyword>
<keyword evidence="5" id="KW-0804">Transcription</keyword>
<feature type="region of interest" description="Disordered" evidence="7">
    <location>
        <begin position="273"/>
        <end position="303"/>
    </location>
</feature>
<feature type="compositionally biased region" description="Basic and acidic residues" evidence="7">
    <location>
        <begin position="619"/>
        <end position="644"/>
    </location>
</feature>
<dbReference type="PANTHER" id="PTHR13161:SF15">
    <property type="entry name" value="SPLICING FACTOR, SUPPRESSOR OF WHITE-APRICOT HOMOLOG"/>
    <property type="match status" value="1"/>
</dbReference>
<comment type="caution">
    <text evidence="9">The sequence shown here is derived from an EMBL/GenBank/DDBJ whole genome shotgun (WGS) entry which is preliminary data.</text>
</comment>
<dbReference type="Gene3D" id="1.10.10.790">
    <property type="entry name" value="Surp module"/>
    <property type="match status" value="2"/>
</dbReference>
<dbReference type="SUPFAM" id="SSF109905">
    <property type="entry name" value="Surp module (SWAP domain)"/>
    <property type="match status" value="2"/>
</dbReference>
<dbReference type="InterPro" id="IPR035967">
    <property type="entry name" value="SWAP/Surp_sf"/>
</dbReference>
<feature type="compositionally biased region" description="Basic and acidic residues" evidence="7">
    <location>
        <begin position="594"/>
        <end position="609"/>
    </location>
</feature>
<feature type="compositionally biased region" description="Basic and acidic residues" evidence="7">
    <location>
        <begin position="672"/>
        <end position="687"/>
    </location>
</feature>
<evidence type="ECO:0000256" key="7">
    <source>
        <dbReference type="SAM" id="MobiDB-lite"/>
    </source>
</evidence>
<feature type="region of interest" description="Disordered" evidence="7">
    <location>
        <begin position="555"/>
        <end position="753"/>
    </location>
</feature>
<feature type="compositionally biased region" description="Basic and acidic residues" evidence="7">
    <location>
        <begin position="412"/>
        <end position="421"/>
    </location>
</feature>
<protein>
    <recommendedName>
        <fullName evidence="8">SURP motif domain-containing protein</fullName>
    </recommendedName>
</protein>
<evidence type="ECO:0000256" key="1">
    <source>
        <dbReference type="ARBA" id="ARBA00022664"/>
    </source>
</evidence>
<feature type="compositionally biased region" description="Basic and acidic residues" evidence="7">
    <location>
        <begin position="429"/>
        <end position="444"/>
    </location>
</feature>
<evidence type="ECO:0000256" key="5">
    <source>
        <dbReference type="ARBA" id="ARBA00023163"/>
    </source>
</evidence>
<dbReference type="GO" id="GO:0000395">
    <property type="term" value="P:mRNA 5'-splice site recognition"/>
    <property type="evidence" value="ECO:0007669"/>
    <property type="project" value="TreeGrafter"/>
</dbReference>
<dbReference type="SMART" id="SM01141">
    <property type="entry name" value="DRY_EERY"/>
    <property type="match status" value="1"/>
</dbReference>
<dbReference type="Pfam" id="PF09750">
    <property type="entry name" value="DRY_EERY"/>
    <property type="match status" value="1"/>
</dbReference>
<dbReference type="PANTHER" id="PTHR13161">
    <property type="entry name" value="SPLICING FACTOR SUPPRESSOR OF WHITE APRICOT"/>
    <property type="match status" value="1"/>
</dbReference>
<gene>
    <name evidence="9" type="ORF">LUZ61_006105</name>
</gene>
<keyword evidence="1" id="KW-0507">mRNA processing</keyword>
<evidence type="ECO:0000256" key="2">
    <source>
        <dbReference type="ARBA" id="ARBA00022737"/>
    </source>
</evidence>
<dbReference type="Pfam" id="PF01805">
    <property type="entry name" value="Surp"/>
    <property type="match status" value="2"/>
</dbReference>
<feature type="domain" description="SURP motif" evidence="8">
    <location>
        <begin position="201"/>
        <end position="243"/>
    </location>
</feature>
<sequence length="765" mass="86111">MEISVGRSYWTVWINHFELDLGVLIATHRRVRESRLTPSSLREALIMANLSIIGRHALLFDDDAAAEFVNSAAALVPWGADPSLLIDRHDVRHLLDRVPPRPKPGYVHKSEDEVAEELVVDRERFLDLPSDDRSGPDETEEKPQSQGAFAAIPFMYGSAEEDLKRGSEHNPEVSSSSYRPPFPLPDSLLNNLPPSEKVHQIIARTAKFVSEHGGQSEIVLRVKQGNNPTFGFLMPDHHLHPYFRFLIENPNLLKTDADKGALSLLGSAYGSAEDEDDVIAPPSNPHPTPKGTQTEERKQEEKEIALPTEEKPVLAKKKPSIAKVNPSIAKVKVKEGTDDVGLAKKQAVMMEPSSVMKIAMEKIAEFIQRNGRELEAVLINQDRSTNNFPFLVPTNAYHPYYLKILEEAKERKNSTEKRAHEPTPSSETYSHEPSEEPAVPEKFKMTIGKSKKPEKAEATNQNLKGGLSTQEAAAIVRAATRGVSPSFRPEPHKSDSAQGESGPGRTKPGGVDEDWIAKTIAKTAALVSSGAASVSKEEMIKAERLKRAKMFASMIKSSSGGGGGPPLPHLLNKVESTKVEVKGSGSNSEVVEGDNSKKEKLELGGSEREKRHREKNYRRRDDSPEERERSERKREKYSDEESPGHHKKRHKHRHHSDHLKRNYSSSDEETERTERKRERHSHKDREGRSRRKEKSHHRKDYSSSDSEEDRHDRRSHRDEQRKSSSRRSRDERERSLSIAGEKREDSADVPDELRAKIRAMLLQTL</sequence>
<evidence type="ECO:0000313" key="9">
    <source>
        <dbReference type="EMBL" id="KAJ3702400.1"/>
    </source>
</evidence>
<feature type="compositionally biased region" description="Basic and acidic residues" evidence="7">
    <location>
        <begin position="125"/>
        <end position="136"/>
    </location>
</feature>
<reference evidence="9 10" key="1">
    <citation type="journal article" date="2022" name="Cell">
        <title>Repeat-based holocentromeres influence genome architecture and karyotype evolution.</title>
        <authorList>
            <person name="Hofstatter P.G."/>
            <person name="Thangavel G."/>
            <person name="Lux T."/>
            <person name="Neumann P."/>
            <person name="Vondrak T."/>
            <person name="Novak P."/>
            <person name="Zhang M."/>
            <person name="Costa L."/>
            <person name="Castellani M."/>
            <person name="Scott A."/>
            <person name="Toegelov H."/>
            <person name="Fuchs J."/>
            <person name="Mata-Sucre Y."/>
            <person name="Dias Y."/>
            <person name="Vanzela A.L.L."/>
            <person name="Huettel B."/>
            <person name="Almeida C.C.S."/>
            <person name="Simkova H."/>
            <person name="Souza G."/>
            <person name="Pedrosa-Harand A."/>
            <person name="Macas J."/>
            <person name="Mayer K.F.X."/>
            <person name="Houben A."/>
            <person name="Marques A."/>
        </authorList>
    </citation>
    <scope>NUCLEOTIDE SEQUENCE [LARGE SCALE GENOMIC DNA]</scope>
    <source>
        <strain evidence="9">RhyTen1mFocal</strain>
    </source>
</reference>
<feature type="domain" description="SURP motif" evidence="8">
    <location>
        <begin position="359"/>
        <end position="401"/>
    </location>
</feature>
<organism evidence="9 10">
    <name type="scientific">Rhynchospora tenuis</name>
    <dbReference type="NCBI Taxonomy" id="198213"/>
    <lineage>
        <taxon>Eukaryota</taxon>
        <taxon>Viridiplantae</taxon>
        <taxon>Streptophyta</taxon>
        <taxon>Embryophyta</taxon>
        <taxon>Tracheophyta</taxon>
        <taxon>Spermatophyta</taxon>
        <taxon>Magnoliopsida</taxon>
        <taxon>Liliopsida</taxon>
        <taxon>Poales</taxon>
        <taxon>Cyperaceae</taxon>
        <taxon>Cyperoideae</taxon>
        <taxon>Rhynchosporeae</taxon>
        <taxon>Rhynchospora</taxon>
    </lineage>
</organism>
<dbReference type="Proteomes" id="UP001210211">
    <property type="component" value="Unassembled WGS sequence"/>
</dbReference>
<dbReference type="EMBL" id="JAMRDG010000001">
    <property type="protein sequence ID" value="KAJ3702400.1"/>
    <property type="molecule type" value="Genomic_DNA"/>
</dbReference>
<feature type="region of interest" description="Disordered" evidence="7">
    <location>
        <begin position="412"/>
        <end position="514"/>
    </location>
</feature>
<feature type="compositionally biased region" description="Basic residues" evidence="7">
    <location>
        <begin position="688"/>
        <end position="699"/>
    </location>
</feature>
<name>A0AAD6EVC6_9POAL</name>
<dbReference type="GO" id="GO:0003723">
    <property type="term" value="F:RNA binding"/>
    <property type="evidence" value="ECO:0007669"/>
    <property type="project" value="UniProtKB-KW"/>
</dbReference>
<dbReference type="InterPro" id="IPR019147">
    <property type="entry name" value="SWAP_N_domain"/>
</dbReference>
<feature type="compositionally biased region" description="Basic and acidic residues" evidence="7">
    <location>
        <begin position="162"/>
        <end position="171"/>
    </location>
</feature>
<keyword evidence="4" id="KW-0805">Transcription regulation</keyword>
<evidence type="ECO:0000256" key="6">
    <source>
        <dbReference type="ARBA" id="ARBA00023187"/>
    </source>
</evidence>
<feature type="compositionally biased region" description="Basic residues" evidence="7">
    <location>
        <begin position="645"/>
        <end position="658"/>
    </location>
</feature>
<keyword evidence="2" id="KW-0677">Repeat</keyword>
<evidence type="ECO:0000256" key="4">
    <source>
        <dbReference type="ARBA" id="ARBA00023015"/>
    </source>
</evidence>
<dbReference type="InterPro" id="IPR040397">
    <property type="entry name" value="SWAP"/>
</dbReference>